<dbReference type="PROSITE" id="PS01047">
    <property type="entry name" value="HMA_1"/>
    <property type="match status" value="1"/>
</dbReference>
<evidence type="ECO:0000256" key="12">
    <source>
        <dbReference type="ARBA" id="ARBA00022989"/>
    </source>
</evidence>
<feature type="transmembrane region" description="Helical" evidence="15">
    <location>
        <begin position="353"/>
        <end position="374"/>
    </location>
</feature>
<dbReference type="InterPro" id="IPR017969">
    <property type="entry name" value="Heavy-metal-associated_CS"/>
</dbReference>
<dbReference type="Pfam" id="PF00702">
    <property type="entry name" value="Hydrolase"/>
    <property type="match status" value="1"/>
</dbReference>
<comment type="caution">
    <text evidence="17">The sequence shown here is derived from an EMBL/GenBank/DDBJ whole genome shotgun (WGS) entry which is preliminary data.</text>
</comment>
<dbReference type="InterPro" id="IPR023298">
    <property type="entry name" value="ATPase_P-typ_TM_dom_sf"/>
</dbReference>
<gene>
    <name evidence="17" type="ORF">PQU92_18465</name>
</gene>
<dbReference type="SUPFAM" id="SSF55008">
    <property type="entry name" value="HMA, heavy metal-associated domain"/>
    <property type="match status" value="1"/>
</dbReference>
<dbReference type="NCBIfam" id="TIGR01525">
    <property type="entry name" value="ATPase-IB_hvy"/>
    <property type="match status" value="1"/>
</dbReference>
<organism evidence="17 18">
    <name type="scientific">Asticcacaulis aquaticus</name>
    <dbReference type="NCBI Taxonomy" id="2984212"/>
    <lineage>
        <taxon>Bacteria</taxon>
        <taxon>Pseudomonadati</taxon>
        <taxon>Pseudomonadota</taxon>
        <taxon>Alphaproteobacteria</taxon>
        <taxon>Caulobacterales</taxon>
        <taxon>Caulobacteraceae</taxon>
        <taxon>Asticcacaulis</taxon>
    </lineage>
</organism>
<dbReference type="SUPFAM" id="SSF81665">
    <property type="entry name" value="Calcium ATPase, transmembrane domain M"/>
    <property type="match status" value="1"/>
</dbReference>
<comment type="similarity">
    <text evidence="2 15">Belongs to the cation transport ATPase (P-type) (TC 3.A.3) family. Type IB subfamily.</text>
</comment>
<evidence type="ECO:0000256" key="7">
    <source>
        <dbReference type="ARBA" id="ARBA00022723"/>
    </source>
</evidence>
<dbReference type="InterPro" id="IPR036412">
    <property type="entry name" value="HAD-like_sf"/>
</dbReference>
<evidence type="ECO:0000256" key="13">
    <source>
        <dbReference type="ARBA" id="ARBA00023065"/>
    </source>
</evidence>
<dbReference type="InterPro" id="IPR059000">
    <property type="entry name" value="ATPase_P-type_domA"/>
</dbReference>
<dbReference type="CDD" id="cd00371">
    <property type="entry name" value="HMA"/>
    <property type="match status" value="1"/>
</dbReference>
<keyword evidence="10" id="KW-0460">Magnesium</keyword>
<accession>A0ABT5HYW8</accession>
<keyword evidence="5" id="KW-0597">Phosphoprotein</keyword>
<dbReference type="PANTHER" id="PTHR43520:SF5">
    <property type="entry name" value="CATION-TRANSPORTING P-TYPE ATPASE-RELATED"/>
    <property type="match status" value="1"/>
</dbReference>
<keyword evidence="18" id="KW-1185">Reference proteome</keyword>
<keyword evidence="4 15" id="KW-1003">Cell membrane</keyword>
<feature type="transmembrane region" description="Helical" evidence="15">
    <location>
        <begin position="700"/>
        <end position="718"/>
    </location>
</feature>
<evidence type="ECO:0000256" key="11">
    <source>
        <dbReference type="ARBA" id="ARBA00022967"/>
    </source>
</evidence>
<feature type="transmembrane region" description="Helical" evidence="15">
    <location>
        <begin position="200"/>
        <end position="218"/>
    </location>
</feature>
<dbReference type="InterPro" id="IPR036163">
    <property type="entry name" value="HMA_dom_sf"/>
</dbReference>
<dbReference type="InterPro" id="IPR018303">
    <property type="entry name" value="ATPase_P-typ_P_site"/>
</dbReference>
<feature type="domain" description="HMA" evidence="16">
    <location>
        <begin position="16"/>
        <end position="85"/>
    </location>
</feature>
<keyword evidence="14 15" id="KW-0472">Membrane</keyword>
<evidence type="ECO:0000256" key="3">
    <source>
        <dbReference type="ARBA" id="ARBA00022448"/>
    </source>
</evidence>
<dbReference type="NCBIfam" id="TIGR01494">
    <property type="entry name" value="ATPase_P-type"/>
    <property type="match status" value="2"/>
</dbReference>
<dbReference type="InterPro" id="IPR006121">
    <property type="entry name" value="HMA_dom"/>
</dbReference>
<proteinExistence type="inferred from homology"/>
<keyword evidence="12 15" id="KW-1133">Transmembrane helix</keyword>
<keyword evidence="13" id="KW-0406">Ion transport</keyword>
<dbReference type="Proteomes" id="UP001214854">
    <property type="component" value="Unassembled WGS sequence"/>
</dbReference>
<evidence type="ECO:0000256" key="6">
    <source>
        <dbReference type="ARBA" id="ARBA00022692"/>
    </source>
</evidence>
<evidence type="ECO:0000256" key="10">
    <source>
        <dbReference type="ARBA" id="ARBA00022842"/>
    </source>
</evidence>
<evidence type="ECO:0000256" key="14">
    <source>
        <dbReference type="ARBA" id="ARBA00023136"/>
    </source>
</evidence>
<dbReference type="NCBIfam" id="TIGR01512">
    <property type="entry name" value="ATPase-IB2_Cd"/>
    <property type="match status" value="1"/>
</dbReference>
<dbReference type="Gene3D" id="3.40.50.1000">
    <property type="entry name" value="HAD superfamily/HAD-like"/>
    <property type="match status" value="1"/>
</dbReference>
<dbReference type="PANTHER" id="PTHR43520">
    <property type="entry name" value="ATP7, ISOFORM B"/>
    <property type="match status" value="1"/>
</dbReference>
<evidence type="ECO:0000256" key="5">
    <source>
        <dbReference type="ARBA" id="ARBA00022553"/>
    </source>
</evidence>
<keyword evidence="11" id="KW-1278">Translocase</keyword>
<dbReference type="Gene3D" id="2.70.150.10">
    <property type="entry name" value="Calcium-transporting ATPase, cytoplasmic transduction domain A"/>
    <property type="match status" value="1"/>
</dbReference>
<feature type="transmembrane region" description="Helical" evidence="15">
    <location>
        <begin position="176"/>
        <end position="194"/>
    </location>
</feature>
<feature type="transmembrane region" description="Helical" evidence="15">
    <location>
        <begin position="102"/>
        <end position="119"/>
    </location>
</feature>
<dbReference type="InterPro" id="IPR001757">
    <property type="entry name" value="P_typ_ATPase"/>
</dbReference>
<dbReference type="Pfam" id="PF00122">
    <property type="entry name" value="E1-E2_ATPase"/>
    <property type="match status" value="1"/>
</dbReference>
<evidence type="ECO:0000256" key="4">
    <source>
        <dbReference type="ARBA" id="ARBA00022475"/>
    </source>
</evidence>
<evidence type="ECO:0000256" key="1">
    <source>
        <dbReference type="ARBA" id="ARBA00004651"/>
    </source>
</evidence>
<dbReference type="Gene3D" id="3.30.70.100">
    <property type="match status" value="1"/>
</dbReference>
<dbReference type="PROSITE" id="PS50846">
    <property type="entry name" value="HMA_2"/>
    <property type="match status" value="1"/>
</dbReference>
<dbReference type="SUPFAM" id="SSF56784">
    <property type="entry name" value="HAD-like"/>
    <property type="match status" value="1"/>
</dbReference>
<dbReference type="PROSITE" id="PS00154">
    <property type="entry name" value="ATPASE_E1_E2"/>
    <property type="match status" value="1"/>
</dbReference>
<dbReference type="Pfam" id="PF00403">
    <property type="entry name" value="HMA"/>
    <property type="match status" value="1"/>
</dbReference>
<dbReference type="NCBIfam" id="TIGR01511">
    <property type="entry name" value="ATPase-IB1_Cu"/>
    <property type="match status" value="1"/>
</dbReference>
<evidence type="ECO:0000256" key="9">
    <source>
        <dbReference type="ARBA" id="ARBA00022840"/>
    </source>
</evidence>
<keyword evidence="3" id="KW-0813">Transport</keyword>
<name>A0ABT5HYW8_9CAUL</name>
<dbReference type="InterPro" id="IPR027256">
    <property type="entry name" value="P-typ_ATPase_IB"/>
</dbReference>
<comment type="subcellular location">
    <subcellularLocation>
        <location evidence="1">Cell membrane</location>
        <topology evidence="1">Multi-pass membrane protein</topology>
    </subcellularLocation>
</comment>
<dbReference type="EMBL" id="JAQQKX010000027">
    <property type="protein sequence ID" value="MDC7685272.1"/>
    <property type="molecule type" value="Genomic_DNA"/>
</dbReference>
<dbReference type="PRINTS" id="PR00119">
    <property type="entry name" value="CATATPASE"/>
</dbReference>
<dbReference type="PRINTS" id="PR00943">
    <property type="entry name" value="CUATPASE"/>
</dbReference>
<dbReference type="RefSeq" id="WP_272749774.1">
    <property type="nucleotide sequence ID" value="NZ_JAQQKX010000027.1"/>
</dbReference>
<dbReference type="Gene3D" id="3.40.1110.10">
    <property type="entry name" value="Calcium-transporting ATPase, cytoplasmic domain N"/>
    <property type="match status" value="1"/>
</dbReference>
<evidence type="ECO:0000256" key="8">
    <source>
        <dbReference type="ARBA" id="ARBA00022741"/>
    </source>
</evidence>
<protein>
    <submittedName>
        <fullName evidence="17">Heavy metal translocating P-type ATPase</fullName>
    </submittedName>
</protein>
<dbReference type="InterPro" id="IPR023214">
    <property type="entry name" value="HAD_sf"/>
</dbReference>
<dbReference type="InterPro" id="IPR023299">
    <property type="entry name" value="ATPase_P-typ_cyto_dom_N"/>
</dbReference>
<dbReference type="SUPFAM" id="SSF81653">
    <property type="entry name" value="Calcium ATPase, transduction domain A"/>
    <property type="match status" value="1"/>
</dbReference>
<sequence>MTDFACYATQGDDGRASLFLQVEGMRCAACAWKIESALNAEPGVEARITYSTQRLKIVWDHMGEATKARANELAELIERLGFSVAPFDLTTKAAGQQEETQFILRCLAVAGFATTYVMLFSDALWFSSEAALSGATRDLMHWAMALGALPAMLYAGRPFYISALTALQHGRANMDVPIAIAVLLAGGMSLYETISHGRYVYYDASVMLLFFLLIGRFLDLKARGKAREAADGLLAMLDGTATVVDGGQIRSVRIAELTPGMILRITAGEKIAADSTVIGGASDIDTSLITGETLPRTVQYGHRLYAGTINLSAPIDARVDAASGDSLLSEVVRLMETAEQGQARYVRIADRVAAIYAPAVHVLAALTFFGWLWIARTPWEDGLMKAMAVLIVTCPCALGLAVPVAQVLASGQLFKRGILVKSGKGLEALAAVNTVVLDKTGTVTLGKPEWNNRHALTREDRRIAVAMAASSRHPLSVAIAVTRVGGDALKLKVEEVPGYGLRAIVGTEVVRMGKAAWIGVPGSHDHGLDLWFRRGHGVATRLTFEDALRPDATATVQALKTKGIRVVMLSGDRDSVVRHVAAELGIDDARSDLNPAEKLRVIEALQAEGRCVLMVGDGLNDAAALSAASVSMSPSTGLDITQNAADLIFRGRELGAVVSALDTARRTQRIVEQNFVMALGYNLIAVPLAVAGLVSPMIAAIAMSSSSLLVILNAFRIVRREQLPNRGTPVGDA</sequence>
<keyword evidence="8 15" id="KW-0547">Nucleotide-binding</keyword>
<feature type="transmembrane region" description="Helical" evidence="15">
    <location>
        <begin position="675"/>
        <end position="694"/>
    </location>
</feature>
<reference evidence="17 18" key="1">
    <citation type="submission" date="2023-01" db="EMBL/GenBank/DDBJ databases">
        <title>Novel species of the genus Asticcacaulis isolated from rivers.</title>
        <authorList>
            <person name="Lu H."/>
        </authorList>
    </citation>
    <scope>NUCLEOTIDE SEQUENCE [LARGE SCALE GENOMIC DNA]</scope>
    <source>
        <strain evidence="17 18">BYS171W</strain>
    </source>
</reference>
<evidence type="ECO:0000313" key="18">
    <source>
        <dbReference type="Proteomes" id="UP001214854"/>
    </source>
</evidence>
<evidence type="ECO:0000256" key="15">
    <source>
        <dbReference type="RuleBase" id="RU362081"/>
    </source>
</evidence>
<keyword evidence="9 15" id="KW-0067">ATP-binding</keyword>
<evidence type="ECO:0000313" key="17">
    <source>
        <dbReference type="EMBL" id="MDC7685272.1"/>
    </source>
</evidence>
<keyword evidence="6 15" id="KW-0812">Transmembrane</keyword>
<evidence type="ECO:0000256" key="2">
    <source>
        <dbReference type="ARBA" id="ARBA00006024"/>
    </source>
</evidence>
<keyword evidence="7 15" id="KW-0479">Metal-binding</keyword>
<feature type="transmembrane region" description="Helical" evidence="15">
    <location>
        <begin position="386"/>
        <end position="409"/>
    </location>
</feature>
<feature type="transmembrane region" description="Helical" evidence="15">
    <location>
        <begin position="139"/>
        <end position="156"/>
    </location>
</feature>
<dbReference type="InterPro" id="IPR008250">
    <property type="entry name" value="ATPase_P-typ_transduc_dom_A_sf"/>
</dbReference>
<evidence type="ECO:0000259" key="16">
    <source>
        <dbReference type="PROSITE" id="PS50846"/>
    </source>
</evidence>